<keyword evidence="5 14" id="KW-0552">Olfaction</keyword>
<feature type="transmembrane region" description="Helical" evidence="14">
    <location>
        <begin position="199"/>
        <end position="225"/>
    </location>
</feature>
<evidence type="ECO:0000256" key="11">
    <source>
        <dbReference type="ARBA" id="ARBA00023180"/>
    </source>
</evidence>
<evidence type="ECO:0000256" key="1">
    <source>
        <dbReference type="ARBA" id="ARBA00004651"/>
    </source>
</evidence>
<keyword evidence="17" id="KW-1185">Reference proteome</keyword>
<evidence type="ECO:0000256" key="8">
    <source>
        <dbReference type="ARBA" id="ARBA00023136"/>
    </source>
</evidence>
<dbReference type="FunFam" id="1.20.1070.10:FF:000010">
    <property type="entry name" value="Olfactory receptor"/>
    <property type="match status" value="1"/>
</dbReference>
<keyword evidence="2 14" id="KW-1003">Cell membrane</keyword>
<keyword evidence="4 13" id="KW-0812">Transmembrane</keyword>
<dbReference type="PRINTS" id="PR00237">
    <property type="entry name" value="GPCRRHODOPSN"/>
</dbReference>
<keyword evidence="9" id="KW-1015">Disulfide bond</keyword>
<accession>A0AAV3AT74</accession>
<evidence type="ECO:0000256" key="10">
    <source>
        <dbReference type="ARBA" id="ARBA00023170"/>
    </source>
</evidence>
<evidence type="ECO:0000313" key="17">
    <source>
        <dbReference type="Proteomes" id="UP001181693"/>
    </source>
</evidence>
<organism evidence="16 17">
    <name type="scientific">Pyxicephalus adspersus</name>
    <name type="common">African bullfrog</name>
    <dbReference type="NCBI Taxonomy" id="30357"/>
    <lineage>
        <taxon>Eukaryota</taxon>
        <taxon>Metazoa</taxon>
        <taxon>Chordata</taxon>
        <taxon>Craniata</taxon>
        <taxon>Vertebrata</taxon>
        <taxon>Euteleostomi</taxon>
        <taxon>Amphibia</taxon>
        <taxon>Batrachia</taxon>
        <taxon>Anura</taxon>
        <taxon>Neobatrachia</taxon>
        <taxon>Ranoidea</taxon>
        <taxon>Pyxicephalidae</taxon>
        <taxon>Pyxicephalinae</taxon>
        <taxon>Pyxicephalus</taxon>
    </lineage>
</organism>
<reference evidence="16" key="1">
    <citation type="thesis" date="2020" institute="ProQuest LLC" country="789 East Eisenhower Parkway, Ann Arbor, MI, USA">
        <title>Comparative Genomics and Chromosome Evolution.</title>
        <authorList>
            <person name="Mudd A.B."/>
        </authorList>
    </citation>
    <scope>NUCLEOTIDE SEQUENCE</scope>
    <source>
        <strain evidence="16">1538</strain>
        <tissue evidence="16">Blood</tissue>
    </source>
</reference>
<feature type="transmembrane region" description="Helical" evidence="14">
    <location>
        <begin position="273"/>
        <end position="292"/>
    </location>
</feature>
<evidence type="ECO:0000256" key="14">
    <source>
        <dbReference type="RuleBase" id="RU363047"/>
    </source>
</evidence>
<dbReference type="Proteomes" id="UP001181693">
    <property type="component" value="Unassembled WGS sequence"/>
</dbReference>
<evidence type="ECO:0000256" key="4">
    <source>
        <dbReference type="ARBA" id="ARBA00022692"/>
    </source>
</evidence>
<dbReference type="SUPFAM" id="SSF81321">
    <property type="entry name" value="Family A G protein-coupled receptor-like"/>
    <property type="match status" value="1"/>
</dbReference>
<dbReference type="AlphaFoldDB" id="A0AAV3AT74"/>
<dbReference type="GO" id="GO:0004984">
    <property type="term" value="F:olfactory receptor activity"/>
    <property type="evidence" value="ECO:0007669"/>
    <property type="project" value="InterPro"/>
</dbReference>
<protein>
    <recommendedName>
        <fullName evidence="14">Olfactory receptor</fullName>
    </recommendedName>
</protein>
<evidence type="ECO:0000256" key="2">
    <source>
        <dbReference type="ARBA" id="ARBA00022475"/>
    </source>
</evidence>
<evidence type="ECO:0000313" key="16">
    <source>
        <dbReference type="EMBL" id="DBA27681.1"/>
    </source>
</evidence>
<evidence type="ECO:0000256" key="7">
    <source>
        <dbReference type="ARBA" id="ARBA00023040"/>
    </source>
</evidence>
<dbReference type="Gene3D" id="1.20.1070.10">
    <property type="entry name" value="Rhodopsin 7-helix transmembrane proteins"/>
    <property type="match status" value="1"/>
</dbReference>
<dbReference type="InterPro" id="IPR000725">
    <property type="entry name" value="Olfact_rcpt"/>
</dbReference>
<evidence type="ECO:0000256" key="5">
    <source>
        <dbReference type="ARBA" id="ARBA00022725"/>
    </source>
</evidence>
<keyword evidence="6 14" id="KW-1133">Transmembrane helix</keyword>
<feature type="transmembrane region" description="Helical" evidence="14">
    <location>
        <begin position="32"/>
        <end position="52"/>
    </location>
</feature>
<keyword evidence="3 14" id="KW-0716">Sensory transduction</keyword>
<feature type="transmembrane region" description="Helical" evidence="14">
    <location>
        <begin position="140"/>
        <end position="162"/>
    </location>
</feature>
<dbReference type="GO" id="GO:0005886">
    <property type="term" value="C:plasma membrane"/>
    <property type="evidence" value="ECO:0007669"/>
    <property type="project" value="UniProtKB-SubCell"/>
</dbReference>
<dbReference type="PANTHER" id="PTHR24242">
    <property type="entry name" value="G-PROTEIN COUPLED RECEPTOR"/>
    <property type="match status" value="1"/>
</dbReference>
<feature type="transmembrane region" description="Helical" evidence="14">
    <location>
        <begin position="59"/>
        <end position="78"/>
    </location>
</feature>
<dbReference type="Pfam" id="PF13853">
    <property type="entry name" value="7tm_4"/>
    <property type="match status" value="1"/>
</dbReference>
<evidence type="ECO:0000256" key="6">
    <source>
        <dbReference type="ARBA" id="ARBA00022989"/>
    </source>
</evidence>
<keyword evidence="11" id="KW-0325">Glycoprotein</keyword>
<gene>
    <name evidence="16" type="ORF">GDO54_008148</name>
</gene>
<evidence type="ECO:0000256" key="13">
    <source>
        <dbReference type="RuleBase" id="RU000688"/>
    </source>
</evidence>
<evidence type="ECO:0000259" key="15">
    <source>
        <dbReference type="PROSITE" id="PS50262"/>
    </source>
</evidence>
<keyword evidence="10 13" id="KW-0675">Receptor</keyword>
<dbReference type="PANTHER" id="PTHR24242:SF394">
    <property type="entry name" value="OLFACTORY RECEPTOR 154-LIKE"/>
    <property type="match status" value="1"/>
</dbReference>
<comment type="similarity">
    <text evidence="13">Belongs to the G-protein coupled receptor 1 family.</text>
</comment>
<comment type="caution">
    <text evidence="16">The sequence shown here is derived from an EMBL/GenBank/DDBJ whole genome shotgun (WGS) entry which is preliminary data.</text>
</comment>
<evidence type="ECO:0000256" key="12">
    <source>
        <dbReference type="ARBA" id="ARBA00023224"/>
    </source>
</evidence>
<keyword evidence="8 14" id="KW-0472">Membrane</keyword>
<feature type="domain" description="G-protein coupled receptors family 1 profile" evidence="15">
    <location>
        <begin position="41"/>
        <end position="290"/>
    </location>
</feature>
<feature type="transmembrane region" description="Helical" evidence="14">
    <location>
        <begin position="98"/>
        <end position="120"/>
    </location>
</feature>
<comment type="subcellular location">
    <subcellularLocation>
        <location evidence="1 14">Cell membrane</location>
        <topology evidence="1 14">Multi-pass membrane protein</topology>
    </subcellularLocation>
</comment>
<keyword evidence="12 13" id="KW-0807">Transducer</keyword>
<dbReference type="EMBL" id="DYDO01000003">
    <property type="protein sequence ID" value="DBA27681.1"/>
    <property type="molecule type" value="Genomic_DNA"/>
</dbReference>
<dbReference type="InterPro" id="IPR000276">
    <property type="entry name" value="GPCR_Rhodpsn"/>
</dbReference>
<proteinExistence type="inferred from homology"/>
<dbReference type="PROSITE" id="PS50262">
    <property type="entry name" value="G_PROTEIN_RECEP_F1_2"/>
    <property type="match status" value="1"/>
</dbReference>
<name>A0AAV3AT74_PYXAD</name>
<evidence type="ECO:0000256" key="9">
    <source>
        <dbReference type="ARBA" id="ARBA00023157"/>
    </source>
</evidence>
<dbReference type="PROSITE" id="PS00237">
    <property type="entry name" value="G_PROTEIN_RECEP_F1_1"/>
    <property type="match status" value="1"/>
</dbReference>
<dbReference type="InterPro" id="IPR017452">
    <property type="entry name" value="GPCR_Rhodpsn_7TM"/>
</dbReference>
<dbReference type="InterPro" id="IPR050939">
    <property type="entry name" value="Olfactory_GPCR1"/>
</dbReference>
<dbReference type="GO" id="GO:0004930">
    <property type="term" value="F:G protein-coupled receptor activity"/>
    <property type="evidence" value="ECO:0007669"/>
    <property type="project" value="UniProtKB-KW"/>
</dbReference>
<feature type="transmembrane region" description="Helical" evidence="14">
    <location>
        <begin position="237"/>
        <end position="261"/>
    </location>
</feature>
<sequence length="310" mass="35498">MKEKNQSSVLIFQLLGFQNGQSLKIPLFFFFFIIYIVILSGNFLIMVLVLSSQKLQSPMYFFLSHLSLCDVFCTTNIIPNMLHILLLEVVSMPVVECFLQFYLFGCSTSTESFLLTVMSYDRYLAICYPLHYLSIMDVQLRLHLVAWSWLLGFCLALIPGILVSTLEYCGPNLIDHFFCDLSPFLKLSCSDVDVVETEIIVFSIPIILFPFLFIMMTYINIFLTILKIPSKLGRQKAFSTCSSHLIIVCTYYGTLIIVYMVPTKGHFTGINKALSLLYIVVTPFFNPIIYSLRNKELQVAMQKMVGDIKK</sequence>
<dbReference type="PRINTS" id="PR00245">
    <property type="entry name" value="OLFACTORYR"/>
</dbReference>
<evidence type="ECO:0000256" key="3">
    <source>
        <dbReference type="ARBA" id="ARBA00022606"/>
    </source>
</evidence>
<keyword evidence="7 13" id="KW-0297">G-protein coupled receptor</keyword>